<evidence type="ECO:0000313" key="1">
    <source>
        <dbReference type="EMBL" id="GBH17523.1"/>
    </source>
</evidence>
<dbReference type="RefSeq" id="WP_225877685.1">
    <property type="nucleotide sequence ID" value="NZ_BGKA01000112.1"/>
</dbReference>
<comment type="caution">
    <text evidence="1">The sequence shown here is derived from an EMBL/GenBank/DDBJ whole genome shotgun (WGS) entry which is preliminary data.</text>
</comment>
<sequence length="318" mass="36083">MNTDPVIEVTALDVLAYKKDRLSVIGRPHLVLMFDPICGCVLNHTMEVTGSPSDALAQARSLWLPTSGTPTFVIDAGRDFCSSSLIRSSMGTAFKVQHSSRKFHGFVEHAFMQITQRMKWRQVGNGDSTPLTLAEIQQRIRKEVDIHNETIRRDKNNRRSAKVAGIGLLVSMPRAYYSVLQSSLECGFDIEQVNTIWQAASYAYPAGQLRMMFEEIVRKFHSTKMYHDYYRTDVTHLKSLFKPPINILEGEGSVAISVFAHIKDQYDKEAFIWVEDSEWSKPIGSWADLTYALLERLVKDGLATEELRCKLFARDLGL</sequence>
<dbReference type="AlphaFoldDB" id="A0AAN4TL37"/>
<proteinExistence type="predicted"/>
<accession>A0AAN4TL37</accession>
<dbReference type="Proteomes" id="UP000248291">
    <property type="component" value="Unassembled WGS sequence"/>
</dbReference>
<dbReference type="EMBL" id="BGKA01000112">
    <property type="protein sequence ID" value="GBH17523.1"/>
    <property type="molecule type" value="Genomic_DNA"/>
</dbReference>
<evidence type="ECO:0000313" key="2">
    <source>
        <dbReference type="Proteomes" id="UP000248291"/>
    </source>
</evidence>
<gene>
    <name evidence="1" type="ORF">KPSA3_03492</name>
</gene>
<protein>
    <submittedName>
        <fullName evidence="1">Uncharacterized protein</fullName>
    </submittedName>
</protein>
<organism evidence="1 2">
    <name type="scientific">Pseudomonas syringae pv. actinidiae</name>
    <dbReference type="NCBI Taxonomy" id="103796"/>
    <lineage>
        <taxon>Bacteria</taxon>
        <taxon>Pseudomonadati</taxon>
        <taxon>Pseudomonadota</taxon>
        <taxon>Gammaproteobacteria</taxon>
        <taxon>Pseudomonadales</taxon>
        <taxon>Pseudomonadaceae</taxon>
        <taxon>Pseudomonas</taxon>
        <taxon>Pseudomonas syringae</taxon>
    </lineage>
</organism>
<reference evidence="1 2" key="1">
    <citation type="submission" date="2018-04" db="EMBL/GenBank/DDBJ databases">
        <title>Draft genome sequence of Pseudomonas syringae pv. actinidiae biovar 3 strains isolated from kiwifruit in Kagawa prefecture.</title>
        <authorList>
            <person name="Tabuchi M."/>
            <person name="Saito M."/>
            <person name="Fujiwara S."/>
            <person name="Sasa N."/>
            <person name="Akimitsu K."/>
            <person name="Gomi K."/>
            <person name="Konishi-Sugita S."/>
            <person name="Hamano K."/>
            <person name="Kataoka I."/>
        </authorList>
    </citation>
    <scope>NUCLEOTIDE SEQUENCE [LARGE SCALE GENOMIC DNA]</scope>
    <source>
        <strain evidence="1 2">MAFF212211</strain>
    </source>
</reference>
<name>A0AAN4TL37_PSESF</name>